<feature type="region of interest" description="Disordered" evidence="4">
    <location>
        <begin position="737"/>
        <end position="1029"/>
    </location>
</feature>
<feature type="compositionally biased region" description="Basic and acidic residues" evidence="4">
    <location>
        <begin position="705"/>
        <end position="718"/>
    </location>
</feature>
<dbReference type="PANTHER" id="PTHR24369:SF210">
    <property type="entry name" value="CHAOPTIN-RELATED"/>
    <property type="match status" value="1"/>
</dbReference>
<proteinExistence type="predicted"/>
<reference evidence="8" key="3">
    <citation type="submission" date="2022-06" db="UniProtKB">
        <authorList>
            <consortium name="EnsemblMetazoa"/>
        </authorList>
    </citation>
    <scope>IDENTIFICATION</scope>
</reference>
<dbReference type="InterPro" id="IPR001611">
    <property type="entry name" value="Leu-rich_rpt"/>
</dbReference>
<dbReference type="EMBL" id="WVUK01000010">
    <property type="protein sequence ID" value="KAF7496386.1"/>
    <property type="molecule type" value="Genomic_DNA"/>
</dbReference>
<feature type="compositionally biased region" description="Acidic residues" evidence="4">
    <location>
        <begin position="922"/>
        <end position="947"/>
    </location>
</feature>
<feature type="compositionally biased region" description="Polar residues" evidence="4">
    <location>
        <begin position="689"/>
        <end position="704"/>
    </location>
</feature>
<reference evidence="7" key="2">
    <citation type="submission" date="2020-01" db="EMBL/GenBank/DDBJ databases">
        <authorList>
            <person name="Korhonen P.K.K."/>
            <person name="Guangxu M.G."/>
            <person name="Wang T.W."/>
            <person name="Stroehlein A.J.S."/>
            <person name="Young N.D."/>
            <person name="Ang C.-S.A."/>
            <person name="Fernando D.W.F."/>
            <person name="Lu H.L."/>
            <person name="Taylor S.T."/>
            <person name="Ehtesham M.E.M."/>
            <person name="Najaraj S.H.N."/>
            <person name="Harsha G.H.G."/>
            <person name="Madugundu A.M."/>
            <person name="Renuse S.R."/>
            <person name="Holt D.H."/>
            <person name="Pandey A.P."/>
            <person name="Papenfuss A.P."/>
            <person name="Gasser R.B.G."/>
            <person name="Fischer K.F."/>
        </authorList>
    </citation>
    <scope>NUCLEOTIDE SEQUENCE</scope>
    <source>
        <strain evidence="7">SSS_KF_BRIS2020</strain>
    </source>
</reference>
<dbReference type="GO" id="GO:0005886">
    <property type="term" value="C:plasma membrane"/>
    <property type="evidence" value="ECO:0007669"/>
    <property type="project" value="TreeGrafter"/>
</dbReference>
<evidence type="ECO:0000313" key="8">
    <source>
        <dbReference type="EnsemblMetazoa" id="KAF7496386.1"/>
    </source>
</evidence>
<keyword evidence="5" id="KW-0812">Transmembrane</keyword>
<feature type="compositionally biased region" description="Basic and acidic residues" evidence="4">
    <location>
        <begin position="745"/>
        <end position="760"/>
    </location>
</feature>
<evidence type="ECO:0000256" key="6">
    <source>
        <dbReference type="SAM" id="SignalP"/>
    </source>
</evidence>
<dbReference type="EnsemblMetazoa" id="SSS_5246s_mrna">
    <property type="protein sequence ID" value="KAF7496386.1"/>
    <property type="gene ID" value="SSS_5246"/>
</dbReference>
<feature type="chain" id="PRO_5038259404" evidence="6">
    <location>
        <begin position="21"/>
        <end position="1060"/>
    </location>
</feature>
<dbReference type="Gene3D" id="3.80.10.10">
    <property type="entry name" value="Ribonuclease Inhibitor"/>
    <property type="match status" value="3"/>
</dbReference>
<name>A0A834RI39_SARSC</name>
<feature type="signal peptide" evidence="6">
    <location>
        <begin position="1"/>
        <end position="20"/>
    </location>
</feature>
<feature type="compositionally biased region" description="Basic residues" evidence="4">
    <location>
        <begin position="980"/>
        <end position="990"/>
    </location>
</feature>
<evidence type="ECO:0000256" key="2">
    <source>
        <dbReference type="ARBA" id="ARBA00022729"/>
    </source>
</evidence>
<feature type="compositionally biased region" description="Polar residues" evidence="4">
    <location>
        <begin position="777"/>
        <end position="793"/>
    </location>
</feature>
<dbReference type="Proteomes" id="UP000070412">
    <property type="component" value="Unassembled WGS sequence"/>
</dbReference>
<protein>
    <submittedName>
        <fullName evidence="7">Leucine-rich repeat-containing G-protein coupled receptor 5</fullName>
    </submittedName>
</protein>
<dbReference type="SUPFAM" id="SSF52058">
    <property type="entry name" value="L domain-like"/>
    <property type="match status" value="1"/>
</dbReference>
<dbReference type="InterPro" id="IPR032675">
    <property type="entry name" value="LRR_dom_sf"/>
</dbReference>
<keyword evidence="1" id="KW-0433">Leucine-rich repeat</keyword>
<evidence type="ECO:0000256" key="3">
    <source>
        <dbReference type="ARBA" id="ARBA00022737"/>
    </source>
</evidence>
<feature type="compositionally biased region" description="Pro residues" evidence="4">
    <location>
        <begin position="863"/>
        <end position="875"/>
    </location>
</feature>
<dbReference type="PROSITE" id="PS51450">
    <property type="entry name" value="LRR"/>
    <property type="match status" value="5"/>
</dbReference>
<evidence type="ECO:0000313" key="9">
    <source>
        <dbReference type="Proteomes" id="UP000070412"/>
    </source>
</evidence>
<feature type="transmembrane region" description="Helical" evidence="5">
    <location>
        <begin position="582"/>
        <end position="605"/>
    </location>
</feature>
<feature type="compositionally biased region" description="Polar residues" evidence="4">
    <location>
        <begin position="902"/>
        <end position="912"/>
    </location>
</feature>
<organism evidence="7">
    <name type="scientific">Sarcoptes scabiei</name>
    <name type="common">Itch mite</name>
    <name type="synonym">Acarus scabiei</name>
    <dbReference type="NCBI Taxonomy" id="52283"/>
    <lineage>
        <taxon>Eukaryota</taxon>
        <taxon>Metazoa</taxon>
        <taxon>Ecdysozoa</taxon>
        <taxon>Arthropoda</taxon>
        <taxon>Chelicerata</taxon>
        <taxon>Arachnida</taxon>
        <taxon>Acari</taxon>
        <taxon>Acariformes</taxon>
        <taxon>Sarcoptiformes</taxon>
        <taxon>Astigmata</taxon>
        <taxon>Psoroptidia</taxon>
        <taxon>Sarcoptoidea</taxon>
        <taxon>Sarcoptidae</taxon>
        <taxon>Sarcoptinae</taxon>
        <taxon>Sarcoptes</taxon>
    </lineage>
</organism>
<keyword evidence="2 6" id="KW-0732">Signal</keyword>
<dbReference type="Pfam" id="PF13855">
    <property type="entry name" value="LRR_8"/>
    <property type="match status" value="3"/>
</dbReference>
<reference evidence="9" key="1">
    <citation type="journal article" date="2020" name="PLoS Negl. Trop. Dis.">
        <title>High-quality nuclear genome for Sarcoptes scabiei-A critical resource for a neglected parasite.</title>
        <authorList>
            <person name="Korhonen P.K."/>
            <person name="Gasser R.B."/>
            <person name="Ma G."/>
            <person name="Wang T."/>
            <person name="Stroehlein A.J."/>
            <person name="Young N.D."/>
            <person name="Ang C.S."/>
            <person name="Fernando D.D."/>
            <person name="Lu H.C."/>
            <person name="Taylor S."/>
            <person name="Reynolds S.L."/>
            <person name="Mofiz E."/>
            <person name="Najaraj S.H."/>
            <person name="Gowda H."/>
            <person name="Madugundu A."/>
            <person name="Renuse S."/>
            <person name="Holt D."/>
            <person name="Pandey A."/>
            <person name="Papenfuss A.T."/>
            <person name="Fischer K."/>
        </authorList>
    </citation>
    <scope>NUCLEOTIDE SEQUENCE [LARGE SCALE GENOMIC DNA]</scope>
</reference>
<evidence type="ECO:0000256" key="1">
    <source>
        <dbReference type="ARBA" id="ARBA00022614"/>
    </source>
</evidence>
<keyword evidence="5" id="KW-0472">Membrane</keyword>
<feature type="region of interest" description="Disordered" evidence="4">
    <location>
        <begin position="685"/>
        <end position="724"/>
    </location>
</feature>
<dbReference type="SMART" id="SM00369">
    <property type="entry name" value="LRR_TYP"/>
    <property type="match status" value="10"/>
</dbReference>
<dbReference type="InterPro" id="IPR050541">
    <property type="entry name" value="LRR_TM_domain-containing"/>
</dbReference>
<feature type="compositionally biased region" description="Low complexity" evidence="4">
    <location>
        <begin position="1014"/>
        <end position="1029"/>
    </location>
</feature>
<dbReference type="AlphaFoldDB" id="A0A834RI39"/>
<accession>A0A834RI39</accession>
<evidence type="ECO:0000256" key="5">
    <source>
        <dbReference type="SAM" id="Phobius"/>
    </source>
</evidence>
<dbReference type="OrthoDB" id="9229163at2759"/>
<dbReference type="PANTHER" id="PTHR24369">
    <property type="entry name" value="ANTIGEN BSP, PUTATIVE-RELATED"/>
    <property type="match status" value="1"/>
</dbReference>
<evidence type="ECO:0000256" key="4">
    <source>
        <dbReference type="SAM" id="MobiDB-lite"/>
    </source>
</evidence>
<gene>
    <name evidence="7" type="ORF">SSS_5246</name>
</gene>
<keyword evidence="5" id="KW-1133">Transmembrane helix</keyword>
<dbReference type="PRINTS" id="PR00019">
    <property type="entry name" value="LEURICHRPT"/>
</dbReference>
<keyword evidence="9" id="KW-1185">Reference proteome</keyword>
<dbReference type="SMART" id="SM00365">
    <property type="entry name" value="LRR_SD22"/>
    <property type="match status" value="6"/>
</dbReference>
<sequence>MFWNLFLFFLLAQNFIMNLAKESDMIEILPNSILQQSKSFEIINQTEHPFYYETSLVNEHEWIENCPCRHCGYDQFGNKEIVCDTGGINDIPFERILSTIEIIDISAPSEKPNNLTLGPLFYRFRRLKKLRITKSNVPAIGSATFRYRTSLLILDLSVNRIEHLIDSNFNGLNHLELLNLSHNHLSELASGTFQQLYNLKHLSLAHNRLNTITTRLFYNLTSLRTLDLSHNPLGEISPKNMIDLRPLKQLSMVDCEITQIHSLFYRNLPNLEILNLSNNRMKQIHPFEFGLLKNLVELYLDQNQMNQIGSYAFVGLNLKKLSLSKNDLRELNANTFTNSSVEDLNLSENVFEDIDPNLLAPFGSVLKSLKFNQISTLSKPSLSVSKLLLPLKNLEKIELSNLKIDSIELKPDLFINNYQTLKSINMSHNSFVNISSKLFEGLHQLEILDLSHNSLYELGAETLHTLSMFRNLSMIFFDNNPWSCYRCHLLYFRTWITMPKLIVEDVSQANQSDNLNRKDFNNQTDLYSNAYQQACRSFNRCAICSYPANLEGTQVDDLEEWQLEWCTDPTVQLRVSTTEPNVGLVLALLIIIILIIVIVGVIIYYRNRGAIYFTNEELLYGRTSTYDDGKLPIYNVSNSIKYFADNVTSPPDSITVSSMDSLYHPESENNTRYSNHFVKNNHTRKRSMIDSQQIQSSKRNSFNQTKDRKSQTSAEKSESFNTRSSRLLSNVSVASGNLVSQSRTLSRDGSEELVEGDRRNSSNHRQPSIVLLRKQHSQCNNQTDEEMNQNCSKKSIRSNTEKRVSVGYRQPSSQESFSTLPSKSNQSRKSVSKENSESKSNSNAFTSNSMKVSKKKEKFITVPSPPLPPPPPPPTTSSSAASESDFDGDSKHKTGSDGLRLNGSQSTLNSNEEISHPKLIEVSEEEEEGEEEEEQDVLAEITDDDLDNDRFVEEISSREASPSASIDIVLPTESSSKKTSSIRKLHHLPSHPKISLQKSRKSKDVARISRQHSNRLNSRSRSNCSSAESLTVPQEYDGSVCYSNCSESTGQSSLDYGEKN</sequence>
<dbReference type="InterPro" id="IPR003591">
    <property type="entry name" value="Leu-rich_rpt_typical-subtyp"/>
</dbReference>
<evidence type="ECO:0000313" key="7">
    <source>
        <dbReference type="EMBL" id="KAF7496386.1"/>
    </source>
</evidence>
<feature type="compositionally biased region" description="Basic and acidic residues" evidence="4">
    <location>
        <begin position="948"/>
        <end position="957"/>
    </location>
</feature>
<feature type="compositionally biased region" description="Polar residues" evidence="4">
    <location>
        <begin position="810"/>
        <end position="825"/>
    </location>
</feature>
<keyword evidence="3" id="KW-0677">Repeat</keyword>
<keyword evidence="7" id="KW-0675">Receptor</keyword>